<keyword evidence="2" id="KW-0548">Nucleotidyltransferase</keyword>
<proteinExistence type="predicted"/>
<dbReference type="EMBL" id="CP000931">
    <property type="protein sequence ID" value="ABZ76356.1"/>
    <property type="molecule type" value="Genomic_DNA"/>
</dbReference>
<dbReference type="RefSeq" id="WP_012276890.1">
    <property type="nucleotide sequence ID" value="NC_010334.1"/>
</dbReference>
<evidence type="ECO:0000256" key="5">
    <source>
        <dbReference type="ARBA" id="ARBA00022840"/>
    </source>
</evidence>
<dbReference type="HOGENOM" id="CLU_068675_0_0_6"/>
<evidence type="ECO:0000256" key="3">
    <source>
        <dbReference type="ARBA" id="ARBA00022723"/>
    </source>
</evidence>
<evidence type="ECO:0000256" key="10">
    <source>
        <dbReference type="ARBA" id="ARBA00048304"/>
    </source>
</evidence>
<evidence type="ECO:0000256" key="8">
    <source>
        <dbReference type="ARBA" id="ARBA00023118"/>
    </source>
</evidence>
<dbReference type="GO" id="GO:0016779">
    <property type="term" value="F:nucleotidyltransferase activity"/>
    <property type="evidence" value="ECO:0007669"/>
    <property type="project" value="UniProtKB-KW"/>
</dbReference>
<sequence length="345" mass="38719">MSIQKSFKGFHDKIKLGYSDTEYSTAKIKDSSITAAVKAAFKDEGYSVVDDFIQGSFSTHTAIKSKDGDFDIDRAVVIDYQDSPDNPIEPKKVVLDVLEKRGFKNAKIKKPCVTADYKSENLHIDFPIYRNNNGTLELAVGKANSNQDNREWAISDPKGLRSWIKDSSTYGNSAELKQQQFNRLVRYVKRWRDHKFTDDSVRSKVYSIGLTVMLKADFVWALDDDGYPDDLKALRDTISSVISTNYFRFIGVDQYKVQVMLPKAPYRDIFDGSSTNTGSQLRNKLNSLKSKLDEAIAETDNTKKCQILNKLFGDDFEIPDDTKGANNIRKAVYSSAGAVGTSQGA</sequence>
<gene>
    <name evidence="12" type="ordered locus">Shal_1791</name>
</gene>
<name>B0TQW1_SHEHH</name>
<dbReference type="GO" id="GO:0046872">
    <property type="term" value="F:metal ion binding"/>
    <property type="evidence" value="ECO:0007669"/>
    <property type="project" value="UniProtKB-KW"/>
</dbReference>
<dbReference type="GO" id="GO:0009117">
    <property type="term" value="P:nucleotide metabolic process"/>
    <property type="evidence" value="ECO:0007669"/>
    <property type="project" value="UniProtKB-KW"/>
</dbReference>
<comment type="catalytic activity">
    <reaction evidence="10">
        <text>GTP + ATP = 3',3'-cGAMP + 2 diphosphate</text>
        <dbReference type="Rhea" id="RHEA:35647"/>
        <dbReference type="ChEBI" id="CHEBI:30616"/>
        <dbReference type="ChEBI" id="CHEBI:33019"/>
        <dbReference type="ChEBI" id="CHEBI:37565"/>
        <dbReference type="ChEBI" id="CHEBI:71501"/>
    </reaction>
    <physiologicalReaction direction="left-to-right" evidence="10">
        <dbReference type="Rhea" id="RHEA:35648"/>
    </physiologicalReaction>
</comment>
<keyword evidence="3" id="KW-0479">Metal-binding</keyword>
<keyword evidence="5" id="KW-0067">ATP-binding</keyword>
<evidence type="ECO:0000256" key="2">
    <source>
        <dbReference type="ARBA" id="ARBA00022695"/>
    </source>
</evidence>
<evidence type="ECO:0000256" key="9">
    <source>
        <dbReference type="ARBA" id="ARBA00044145"/>
    </source>
</evidence>
<dbReference type="AlphaFoldDB" id="B0TQW1"/>
<dbReference type="OrthoDB" id="5569081at2"/>
<organism evidence="12 13">
    <name type="scientific">Shewanella halifaxensis (strain HAW-EB4)</name>
    <dbReference type="NCBI Taxonomy" id="458817"/>
    <lineage>
        <taxon>Bacteria</taxon>
        <taxon>Pseudomonadati</taxon>
        <taxon>Pseudomonadota</taxon>
        <taxon>Gammaproteobacteria</taxon>
        <taxon>Alteromonadales</taxon>
        <taxon>Shewanellaceae</taxon>
        <taxon>Shewanella</taxon>
    </lineage>
</organism>
<reference evidence="12" key="1">
    <citation type="submission" date="2008-01" db="EMBL/GenBank/DDBJ databases">
        <title>Complete sequence of Shewanella halifaxensis HAW-EB4.</title>
        <authorList>
            <consortium name="US DOE Joint Genome Institute"/>
            <person name="Copeland A."/>
            <person name="Lucas S."/>
            <person name="Lapidus A."/>
            <person name="Glavina del Rio T."/>
            <person name="Dalin E."/>
            <person name="Tice H."/>
            <person name="Bruce D."/>
            <person name="Goodwin L."/>
            <person name="Pitluck S."/>
            <person name="Sims D."/>
            <person name="Brettin T."/>
            <person name="Detter J.C."/>
            <person name="Han C."/>
            <person name="Kuske C.R."/>
            <person name="Schmutz J."/>
            <person name="Larimer F."/>
            <person name="Land M."/>
            <person name="Hauser L."/>
            <person name="Kyrpides N."/>
            <person name="Kim E."/>
            <person name="Zhao J.-S."/>
            <person name="Richardson P."/>
        </authorList>
    </citation>
    <scope>NUCLEOTIDE SEQUENCE [LARGE SCALE GENOMIC DNA]</scope>
    <source>
        <strain evidence="12">HAW-EB4</strain>
    </source>
</reference>
<dbReference type="KEGG" id="shl:Shal_1791"/>
<feature type="domain" description="Cyclic GMP-AMP synthase DncV-like nucleotidyltransferase" evidence="11">
    <location>
        <begin position="52"/>
        <end position="129"/>
    </location>
</feature>
<dbReference type="Proteomes" id="UP000001317">
    <property type="component" value="Chromosome"/>
</dbReference>
<evidence type="ECO:0000259" key="11">
    <source>
        <dbReference type="Pfam" id="PF21654"/>
    </source>
</evidence>
<evidence type="ECO:0000256" key="4">
    <source>
        <dbReference type="ARBA" id="ARBA00022741"/>
    </source>
</evidence>
<dbReference type="InterPro" id="IPR006116">
    <property type="entry name" value="NT_2-5OAS_ClassI-CCAase"/>
</dbReference>
<dbReference type="GO" id="GO:0051607">
    <property type="term" value="P:defense response to virus"/>
    <property type="evidence" value="ECO:0007669"/>
    <property type="project" value="UniProtKB-KW"/>
</dbReference>
<evidence type="ECO:0000256" key="1">
    <source>
        <dbReference type="ARBA" id="ARBA00022679"/>
    </source>
</evidence>
<evidence type="ECO:0000256" key="6">
    <source>
        <dbReference type="ARBA" id="ARBA00022842"/>
    </source>
</evidence>
<accession>B0TQW1</accession>
<dbReference type="GO" id="GO:0005524">
    <property type="term" value="F:ATP binding"/>
    <property type="evidence" value="ECO:0007669"/>
    <property type="project" value="UniProtKB-KW"/>
</dbReference>
<protein>
    <recommendedName>
        <fullName evidence="9">Cyclic GMP-AMP synthase</fullName>
    </recommendedName>
</protein>
<dbReference type="eggNOG" id="ENOG502Z9ZM">
    <property type="taxonomic scope" value="Bacteria"/>
</dbReference>
<dbReference type="CDD" id="cd05400">
    <property type="entry name" value="NT_2-5OAS_ClassI-CCAase"/>
    <property type="match status" value="1"/>
</dbReference>
<evidence type="ECO:0000313" key="13">
    <source>
        <dbReference type="Proteomes" id="UP000001317"/>
    </source>
</evidence>
<keyword evidence="7" id="KW-0546">Nucleotide metabolism</keyword>
<evidence type="ECO:0000256" key="7">
    <source>
        <dbReference type="ARBA" id="ARBA00023080"/>
    </source>
</evidence>
<evidence type="ECO:0000313" key="12">
    <source>
        <dbReference type="EMBL" id="ABZ76356.1"/>
    </source>
</evidence>
<dbReference type="InterPro" id="IPR048445">
    <property type="entry name" value="DncV-like_NTFase"/>
</dbReference>
<keyword evidence="6" id="KW-0460">Magnesium</keyword>
<keyword evidence="13" id="KW-1185">Reference proteome</keyword>
<dbReference type="Pfam" id="PF21654">
    <property type="entry name" value="DncV-like_NTFase"/>
    <property type="match status" value="1"/>
</dbReference>
<keyword evidence="4" id="KW-0547">Nucleotide-binding</keyword>
<dbReference type="STRING" id="458817.Shal_1791"/>
<keyword evidence="8" id="KW-0051">Antiviral defense</keyword>
<keyword evidence="1" id="KW-0808">Transferase</keyword>